<evidence type="ECO:0000313" key="3">
    <source>
        <dbReference type="Proteomes" id="UP000236161"/>
    </source>
</evidence>
<dbReference type="Proteomes" id="UP000236161">
    <property type="component" value="Unassembled WGS sequence"/>
</dbReference>
<proteinExistence type="predicted"/>
<dbReference type="AlphaFoldDB" id="A0A2I0B0S6"/>
<gene>
    <name evidence="2" type="ORF">AXF42_Ash014295</name>
</gene>
<evidence type="ECO:0000313" key="2">
    <source>
        <dbReference type="EMBL" id="PKA61379.1"/>
    </source>
</evidence>
<protein>
    <submittedName>
        <fullName evidence="2">Uncharacterized protein</fullName>
    </submittedName>
</protein>
<name>A0A2I0B0S6_9ASPA</name>
<keyword evidence="3" id="KW-1185">Reference proteome</keyword>
<reference evidence="2 3" key="1">
    <citation type="journal article" date="2017" name="Nature">
        <title>The Apostasia genome and the evolution of orchids.</title>
        <authorList>
            <person name="Zhang G.Q."/>
            <person name="Liu K.W."/>
            <person name="Li Z."/>
            <person name="Lohaus R."/>
            <person name="Hsiao Y.Y."/>
            <person name="Niu S.C."/>
            <person name="Wang J.Y."/>
            <person name="Lin Y.C."/>
            <person name="Xu Q."/>
            <person name="Chen L.J."/>
            <person name="Yoshida K."/>
            <person name="Fujiwara S."/>
            <person name="Wang Z.W."/>
            <person name="Zhang Y.Q."/>
            <person name="Mitsuda N."/>
            <person name="Wang M."/>
            <person name="Liu G.H."/>
            <person name="Pecoraro L."/>
            <person name="Huang H.X."/>
            <person name="Xiao X.J."/>
            <person name="Lin M."/>
            <person name="Wu X.Y."/>
            <person name="Wu W.L."/>
            <person name="Chen Y.Y."/>
            <person name="Chang S.B."/>
            <person name="Sakamoto S."/>
            <person name="Ohme-Takagi M."/>
            <person name="Yagi M."/>
            <person name="Zeng S.J."/>
            <person name="Shen C.Y."/>
            <person name="Yeh C.M."/>
            <person name="Luo Y.B."/>
            <person name="Tsai W.C."/>
            <person name="Van de Peer Y."/>
            <person name="Liu Z.J."/>
        </authorList>
    </citation>
    <scope>NUCLEOTIDE SEQUENCE [LARGE SCALE GENOMIC DNA]</scope>
    <source>
        <strain evidence="3">cv. Shenzhen</strain>
        <tissue evidence="2">Stem</tissue>
    </source>
</reference>
<feature type="signal peptide" evidence="1">
    <location>
        <begin position="1"/>
        <end position="38"/>
    </location>
</feature>
<organism evidence="2 3">
    <name type="scientific">Apostasia shenzhenica</name>
    <dbReference type="NCBI Taxonomy" id="1088818"/>
    <lineage>
        <taxon>Eukaryota</taxon>
        <taxon>Viridiplantae</taxon>
        <taxon>Streptophyta</taxon>
        <taxon>Embryophyta</taxon>
        <taxon>Tracheophyta</taxon>
        <taxon>Spermatophyta</taxon>
        <taxon>Magnoliopsida</taxon>
        <taxon>Liliopsida</taxon>
        <taxon>Asparagales</taxon>
        <taxon>Orchidaceae</taxon>
        <taxon>Apostasioideae</taxon>
        <taxon>Apostasia</taxon>
    </lineage>
</organism>
<evidence type="ECO:0000256" key="1">
    <source>
        <dbReference type="SAM" id="SignalP"/>
    </source>
</evidence>
<feature type="chain" id="PRO_5014115132" evidence="1">
    <location>
        <begin position="39"/>
        <end position="64"/>
    </location>
</feature>
<dbReference type="EMBL" id="KZ451930">
    <property type="protein sequence ID" value="PKA61379.1"/>
    <property type="molecule type" value="Genomic_DNA"/>
</dbReference>
<sequence>MGASSGRLLLSHMPAAAVAAAVVLLLLLVFAAAPAARASRISPSEKEALKGSRLAVTAFNRRKL</sequence>
<accession>A0A2I0B0S6</accession>
<keyword evidence="1" id="KW-0732">Signal</keyword>